<gene>
    <name evidence="1" type="ORF">BJ979_000327</name>
</gene>
<dbReference type="AlphaFoldDB" id="A0A852Y905"/>
<accession>A0A852Y905</accession>
<organism evidence="1 2">
    <name type="scientific">Schumannella luteola</name>
    <dbReference type="NCBI Taxonomy" id="472059"/>
    <lineage>
        <taxon>Bacteria</taxon>
        <taxon>Bacillati</taxon>
        <taxon>Actinomycetota</taxon>
        <taxon>Actinomycetes</taxon>
        <taxon>Micrococcales</taxon>
        <taxon>Microbacteriaceae</taxon>
        <taxon>Schumannella</taxon>
    </lineage>
</organism>
<comment type="caution">
    <text evidence="1">The sequence shown here is derived from an EMBL/GenBank/DDBJ whole genome shotgun (WGS) entry which is preliminary data.</text>
</comment>
<name>A0A852Y905_9MICO</name>
<evidence type="ECO:0000313" key="1">
    <source>
        <dbReference type="EMBL" id="NYG97701.1"/>
    </source>
</evidence>
<reference evidence="1 2" key="1">
    <citation type="submission" date="2020-07" db="EMBL/GenBank/DDBJ databases">
        <title>Sequencing the genomes of 1000 actinobacteria strains.</title>
        <authorList>
            <person name="Klenk H.-P."/>
        </authorList>
    </citation>
    <scope>NUCLEOTIDE SEQUENCE [LARGE SCALE GENOMIC DNA]</scope>
    <source>
        <strain evidence="1 2">DSM 23141</strain>
    </source>
</reference>
<proteinExistence type="predicted"/>
<dbReference type="Proteomes" id="UP000553888">
    <property type="component" value="Unassembled WGS sequence"/>
</dbReference>
<sequence>MERRFTLALGKSHELEHGAATGQVDAILSLTFEPPTGAVLIGSVPLDYYASVAKLAE</sequence>
<keyword evidence="2" id="KW-1185">Reference proteome</keyword>
<evidence type="ECO:0000313" key="2">
    <source>
        <dbReference type="Proteomes" id="UP000553888"/>
    </source>
</evidence>
<dbReference type="EMBL" id="JACBZY010000001">
    <property type="protein sequence ID" value="NYG97701.1"/>
    <property type="molecule type" value="Genomic_DNA"/>
</dbReference>
<dbReference type="RefSeq" id="WP_343046553.1">
    <property type="nucleotide sequence ID" value="NZ_JACBZY010000001.1"/>
</dbReference>
<protein>
    <submittedName>
        <fullName evidence="1">Uncharacterized protein</fullName>
    </submittedName>
</protein>